<organism evidence="1">
    <name type="scientific">Pongo abelii</name>
    <name type="common">Sumatran orangutan</name>
    <name type="synonym">Pongo pygmaeus abelii</name>
    <dbReference type="NCBI Taxonomy" id="9601"/>
    <lineage>
        <taxon>Eukaryota</taxon>
        <taxon>Metazoa</taxon>
        <taxon>Chordata</taxon>
        <taxon>Craniata</taxon>
        <taxon>Vertebrata</taxon>
        <taxon>Euteleostomi</taxon>
        <taxon>Mammalia</taxon>
        <taxon>Eutheria</taxon>
        <taxon>Euarchontoglires</taxon>
        <taxon>Primates</taxon>
        <taxon>Haplorrhini</taxon>
        <taxon>Catarrhini</taxon>
        <taxon>Hominidae</taxon>
        <taxon>Pongo</taxon>
    </lineage>
</organism>
<reference evidence="2" key="4">
    <citation type="submission" date="2025-05" db="UniProtKB">
        <authorList>
            <consortium name="Ensembl"/>
        </authorList>
    </citation>
    <scope>IDENTIFICATION</scope>
</reference>
<dbReference type="HOGENOM" id="CLU_022511_0_0_1"/>
<reference evidence="2 3" key="3">
    <citation type="submission" date="2008-02" db="EMBL/GenBank/DDBJ databases">
        <title>A 6x draft sequence assembly of the Pongo pygmaeus abelii genome.</title>
        <authorList>
            <person name="Wilson R.K."/>
            <person name="Mardis E."/>
        </authorList>
    </citation>
    <scope>NUCLEOTIDE SEQUENCE [LARGE SCALE GENOMIC DNA]</scope>
</reference>
<dbReference type="CTD" id="100129405"/>
<accession>H2P0V5</accession>
<dbReference type="AlphaFoldDB" id="Q4GXY7"/>
<evidence type="ECO:0000313" key="2">
    <source>
        <dbReference type="Ensembl" id="ENSPPYP00000011910.2"/>
    </source>
</evidence>
<dbReference type="EMBL" id="AM048758">
    <property type="protein sequence ID" value="CAJ15167.2"/>
    <property type="molecule type" value="mRNA"/>
</dbReference>
<protein>
    <submittedName>
        <fullName evidence="2">Misato homolog 2</fullName>
    </submittedName>
    <submittedName>
        <fullName evidence="1">Uncharacterized protein MSTO2</fullName>
    </submittedName>
</protein>
<dbReference type="Proteomes" id="UP000001595">
    <property type="component" value="Chromosome 1"/>
</dbReference>
<dbReference type="RefSeq" id="NP_001124543.1">
    <property type="nucleotide sequence ID" value="NM_001131071.1"/>
</dbReference>
<evidence type="ECO:0000313" key="3">
    <source>
        <dbReference type="Proteomes" id="UP000001595"/>
    </source>
</evidence>
<sequence length="71" mass="7963">MAGGAGRCSHCSWDILPVSWARTAGTSRMLRWAERPMPRSLRESCAPTSCIVRAERCAARRPTRRDSSSWI</sequence>
<accession>Q4GXY7</accession>
<dbReference type="eggNOG" id="KOG2530">
    <property type="taxonomic scope" value="Eukaryota"/>
</dbReference>
<dbReference type="GeneTree" id="ENSGT01050000247527"/>
<name>Q4GXY7_PONAB</name>
<evidence type="ECO:0000313" key="1">
    <source>
        <dbReference type="EMBL" id="CAJ15167.2"/>
    </source>
</evidence>
<dbReference type="OMA" id="RWAERPM"/>
<proteinExistence type="evidence at transcript level"/>
<dbReference type="GeneID" id="100171404"/>
<dbReference type="HOGENOM" id="CLU_2739406_0_0_1"/>
<dbReference type="KEGG" id="pon:100171404"/>
<reference evidence="1" key="2">
    <citation type="submission" date="2005-07" db="EMBL/GenBank/DDBJ databases">
        <title>The German cDNA Consortium.</title>
        <authorList>
            <person name="Schupp I."/>
            <person name="Kuryshev V."/>
            <person name="Wellenreuther R."/>
            <person name="Poustka A."/>
            <person name="Wiemann S."/>
        </authorList>
    </citation>
    <scope>NUCLEOTIDE SEQUENCE</scope>
    <source>
        <tissue evidence="1">Cortex</tissue>
    </source>
</reference>
<dbReference type="Ensembl" id="ENSPPYT00000012377.2">
    <property type="protein sequence ID" value="ENSPPYP00000011910.2"/>
    <property type="gene ID" value="ENSPPYG00000010648.3"/>
</dbReference>
<keyword evidence="3" id="KW-1185">Reference proteome</keyword>
<reference evidence="1" key="1">
    <citation type="submission" date="2005-07" db="EMBL/GenBank/DDBJ databases">
        <title>An anthropoid specific segmental duplication in the human chromosome 1q22 : structure and evolution of the affected genes.</title>
        <authorList>
            <person name="Kuryshev V.Y."/>
            <person name="Vorobyov E."/>
            <person name="Zink D."/>
            <person name="Schmitz J."/>
            <person name="Rozhdestvensky T.S."/>
            <person name="Muenstermann E."/>
            <person name="Ernst U."/>
            <person name="Wellenreuther R."/>
            <person name="Moosmayer P."/>
            <person name="Bechtel S."/>
            <person name="Schupp I."/>
            <person name="Horst J."/>
            <person name="Korn B."/>
            <person name="Poustka A."/>
            <person name="Wiemann S."/>
        </authorList>
    </citation>
    <scope>NUCLEOTIDE SEQUENCE</scope>
    <source>
        <tissue evidence="1">Cortex</tissue>
    </source>
</reference>
<gene>
    <name evidence="1" type="primary">MSTO2</name>
    <name evidence="2" type="synonym">MSTO2P</name>
</gene>